<dbReference type="Proteomes" id="UP001631969">
    <property type="component" value="Unassembled WGS sequence"/>
</dbReference>
<name>A0ACC7NSI0_9BACL</name>
<proteinExistence type="predicted"/>
<accession>A0ACC7NSI0</accession>
<protein>
    <submittedName>
        <fullName evidence="1">Cytochrome c biogenesis protein ResB</fullName>
    </submittedName>
</protein>
<evidence type="ECO:0000313" key="2">
    <source>
        <dbReference type="Proteomes" id="UP001631969"/>
    </source>
</evidence>
<sequence length="548" mass="61974">MFNNTKCECGHQNPASTVLCEACGKPQGEGGEEGPLEMRYDGILRRSQRAGSGLIDRVWRFLSSVRVAVWLIAATLLLSTLGTVFPQENTLLNQDPAVYYGKTYGVIGRVYYQLGLSHTYESWWFVTLIMMIGASLVVCSLDRVLPLYRALNRQQLRKHPQFIRRQRLSYTGPVPGREEAASGTLWVKDAAAALKRKGYRVLMEPDGQALMAEKHRFSRWGPYVNHIGLIIFLGAVLARNIPGWHMDQYLAFPEGEPVKIPGTPYYLTNEKFTVEFYEADSQVPRLYETQAVLYTCSADCGDPDKPPVLERVHAQSIAVNHPLQYQGLLAYQFDYKEAPMLLAVTAALRDKTTGSTYGAVQLDMRHPRTEYEAGPYSLVLDSYYPEFGLNGDGQPVTLSKEPVAPAFLFRIRGPGLPDQGAYYMYFPRAEDQQRFRQNELNGEPGKRLELVLPDTEDVKVSLYTSYLNIRKEKALPFIWAGAAVFMIGLVMGFYWQHRRIWLRVDEGMLLWGAHTNKNWFGLRKECASVLERTGIIVDPKSLEKGGLS</sequence>
<keyword evidence="2" id="KW-1185">Reference proteome</keyword>
<organism evidence="1 2">
    <name type="scientific">Paenibacillus mesotrionivorans</name>
    <dbReference type="NCBI Taxonomy" id="3160968"/>
    <lineage>
        <taxon>Bacteria</taxon>
        <taxon>Bacillati</taxon>
        <taxon>Bacillota</taxon>
        <taxon>Bacilli</taxon>
        <taxon>Bacillales</taxon>
        <taxon>Paenibacillaceae</taxon>
        <taxon>Paenibacillus</taxon>
    </lineage>
</organism>
<evidence type="ECO:0000313" key="1">
    <source>
        <dbReference type="EMBL" id="MFM9326994.1"/>
    </source>
</evidence>
<gene>
    <name evidence="1" type="ORF">ACI1P1_01660</name>
</gene>
<comment type="caution">
    <text evidence="1">The sequence shown here is derived from an EMBL/GenBank/DDBJ whole genome shotgun (WGS) entry which is preliminary data.</text>
</comment>
<reference evidence="1" key="1">
    <citation type="submission" date="2024-12" db="EMBL/GenBank/DDBJ databases">
        <authorList>
            <person name="Wu N."/>
        </authorList>
    </citation>
    <scope>NUCLEOTIDE SEQUENCE</scope>
    <source>
        <strain evidence="1">P15</strain>
    </source>
</reference>
<dbReference type="EMBL" id="JBJURJ010000001">
    <property type="protein sequence ID" value="MFM9326994.1"/>
    <property type="molecule type" value="Genomic_DNA"/>
</dbReference>